<dbReference type="RefSeq" id="WP_184999714.1">
    <property type="nucleotide sequence ID" value="NZ_AYKG01000005.1"/>
</dbReference>
<dbReference type="EMBL" id="AYKG01000005">
    <property type="protein sequence ID" value="ROO31420.1"/>
    <property type="molecule type" value="Genomic_DNA"/>
</dbReference>
<dbReference type="InterPro" id="IPR026461">
    <property type="entry name" value="Trfase_2_rSAM/seldom_assoc"/>
</dbReference>
<dbReference type="Gene3D" id="3.90.550.10">
    <property type="entry name" value="Spore Coat Polysaccharide Biosynthesis Protein SpsA, Chain A"/>
    <property type="match status" value="1"/>
</dbReference>
<dbReference type="SUPFAM" id="SSF53448">
    <property type="entry name" value="Nucleotide-diphospho-sugar transferases"/>
    <property type="match status" value="1"/>
</dbReference>
<keyword evidence="2" id="KW-1003">Cell membrane</keyword>
<proteinExistence type="predicted"/>
<dbReference type="Proteomes" id="UP000285310">
    <property type="component" value="Unassembled WGS sequence"/>
</dbReference>
<evidence type="ECO:0000313" key="8">
    <source>
        <dbReference type="EMBL" id="ROO31420.1"/>
    </source>
</evidence>
<comment type="caution">
    <text evidence="8">The sequence shown here is derived from an EMBL/GenBank/DDBJ whole genome shotgun (WGS) entry which is preliminary data.</text>
</comment>
<evidence type="ECO:0000256" key="3">
    <source>
        <dbReference type="ARBA" id="ARBA00022676"/>
    </source>
</evidence>
<feature type="transmembrane region" description="Helical" evidence="6">
    <location>
        <begin position="318"/>
        <end position="342"/>
    </location>
</feature>
<keyword evidence="5 6" id="KW-0472">Membrane</keyword>
<evidence type="ECO:0000256" key="2">
    <source>
        <dbReference type="ARBA" id="ARBA00022475"/>
    </source>
</evidence>
<dbReference type="PANTHER" id="PTHR43646:SF2">
    <property type="entry name" value="GLYCOSYLTRANSFERASE 2-LIKE DOMAIN-CONTAINING PROTEIN"/>
    <property type="match status" value="1"/>
</dbReference>
<dbReference type="AlphaFoldDB" id="A0A423Q096"/>
<keyword evidence="3" id="KW-0328">Glycosyltransferase</keyword>
<keyword evidence="6" id="KW-0812">Transmembrane</keyword>
<dbReference type="GO" id="GO:0005886">
    <property type="term" value="C:plasma membrane"/>
    <property type="evidence" value="ECO:0007669"/>
    <property type="project" value="UniProtKB-SubCell"/>
</dbReference>
<evidence type="ECO:0000256" key="5">
    <source>
        <dbReference type="ARBA" id="ARBA00023136"/>
    </source>
</evidence>
<keyword evidence="4 8" id="KW-0808">Transferase</keyword>
<evidence type="ECO:0000256" key="4">
    <source>
        <dbReference type="ARBA" id="ARBA00022679"/>
    </source>
</evidence>
<dbReference type="InParanoid" id="A0A423Q096"/>
<accession>A0A423Q096</accession>
<evidence type="ECO:0000256" key="6">
    <source>
        <dbReference type="SAM" id="Phobius"/>
    </source>
</evidence>
<dbReference type="PANTHER" id="PTHR43646">
    <property type="entry name" value="GLYCOSYLTRANSFERASE"/>
    <property type="match status" value="1"/>
</dbReference>
<keyword evidence="6" id="KW-1133">Transmembrane helix</keyword>
<dbReference type="InterPro" id="IPR001173">
    <property type="entry name" value="Glyco_trans_2-like"/>
</dbReference>
<organism evidence="8 9">
    <name type="scientific">Salinisphaera japonica YTM-1</name>
    <dbReference type="NCBI Taxonomy" id="1209778"/>
    <lineage>
        <taxon>Bacteria</taxon>
        <taxon>Pseudomonadati</taxon>
        <taxon>Pseudomonadota</taxon>
        <taxon>Gammaproteobacteria</taxon>
        <taxon>Salinisphaerales</taxon>
        <taxon>Salinisphaeraceae</taxon>
        <taxon>Salinisphaera</taxon>
    </lineage>
</organism>
<evidence type="ECO:0000256" key="1">
    <source>
        <dbReference type="ARBA" id="ARBA00004236"/>
    </source>
</evidence>
<sequence length="350" mass="37705">MSDLRIVVPTLDEAETLPGLLADLAAQRGVDFEVVIADGGSRDATVAIARADGRRCIECAPGRGHQMNQGALDFTGRWLLFLHADTRLVSIDQLADAVAALAGAPETTAGHFALSFALDGVPARGLLYRYMAAKTRTNRRHTINGDQGCLIRRGFFMALGGYDTQLSFLEDQRLAGRIHDAGHWQLLPHAVITSARRFEREGRLRRYALMGLIMAMYVGELETFFTTADTIYAPQSTTGRLQLAPYFKHALAVIEAAGPARGACALWHIAGVVHGEAWQLRLAFVVALGRGADAEGPAKLARGARSLSSSALAQPVHVTAHVVLFFALAVAVFGPLACLRLFSGGRVRRP</sequence>
<dbReference type="Pfam" id="PF00535">
    <property type="entry name" value="Glycos_transf_2"/>
    <property type="match status" value="1"/>
</dbReference>
<reference evidence="8 9" key="1">
    <citation type="submission" date="2013-10" db="EMBL/GenBank/DDBJ databases">
        <title>Salinisphaera japonica YTM-1 Genome Sequencing.</title>
        <authorList>
            <person name="Lai Q."/>
            <person name="Li C."/>
            <person name="Shao Z."/>
        </authorList>
    </citation>
    <scope>NUCLEOTIDE SEQUENCE [LARGE SCALE GENOMIC DNA]</scope>
    <source>
        <strain evidence="8 9">YTM-1</strain>
    </source>
</reference>
<name>A0A423Q096_9GAMM</name>
<dbReference type="NCBIfam" id="TIGR04283">
    <property type="entry name" value="glyco_like_mftF"/>
    <property type="match status" value="1"/>
</dbReference>
<dbReference type="GO" id="GO:0016757">
    <property type="term" value="F:glycosyltransferase activity"/>
    <property type="evidence" value="ECO:0007669"/>
    <property type="project" value="UniProtKB-KW"/>
</dbReference>
<comment type="subcellular location">
    <subcellularLocation>
        <location evidence="1">Cell membrane</location>
    </subcellularLocation>
</comment>
<keyword evidence="9" id="KW-1185">Reference proteome</keyword>
<dbReference type="InterPro" id="IPR029044">
    <property type="entry name" value="Nucleotide-diphossugar_trans"/>
</dbReference>
<gene>
    <name evidence="8" type="ORF">SAJA_02775</name>
</gene>
<protein>
    <submittedName>
        <fullName evidence="8">Glycosyl transferase family 2</fullName>
    </submittedName>
</protein>
<feature type="domain" description="Glycosyltransferase 2-like" evidence="7">
    <location>
        <begin position="6"/>
        <end position="102"/>
    </location>
</feature>
<evidence type="ECO:0000313" key="9">
    <source>
        <dbReference type="Proteomes" id="UP000285310"/>
    </source>
</evidence>
<evidence type="ECO:0000259" key="7">
    <source>
        <dbReference type="Pfam" id="PF00535"/>
    </source>
</evidence>